<dbReference type="EMBL" id="ML992662">
    <property type="protein sequence ID" value="KAF2217790.1"/>
    <property type="molecule type" value="Genomic_DNA"/>
</dbReference>
<dbReference type="InterPro" id="IPR038883">
    <property type="entry name" value="AN11006-like"/>
</dbReference>
<evidence type="ECO:0000259" key="1">
    <source>
        <dbReference type="Pfam" id="PF24864"/>
    </source>
</evidence>
<gene>
    <name evidence="2" type="ORF">CERZMDRAFT_80465</name>
</gene>
<evidence type="ECO:0000313" key="2">
    <source>
        <dbReference type="EMBL" id="KAF2217790.1"/>
    </source>
</evidence>
<dbReference type="Proteomes" id="UP000799539">
    <property type="component" value="Unassembled WGS sequence"/>
</dbReference>
<keyword evidence="3" id="KW-1185">Reference proteome</keyword>
<dbReference type="OrthoDB" id="2951834at2759"/>
<sequence>MSRNNGQLQTSYADRLATFRGHGFDDDATARQLAALGHVCDRPPLEALEQGSRCNSCGAFVKHEDSVRAFQGSIADAPRAFEAIRLHDPDCLHLQVRNPLDMHKPDSLPGGKSRFNALRRRFDRQFGDAPHRVVTLSRRKQQSSFFSLPTELRLDIYSMLMPKLDKVTAIVPLNADTNRVITEAGHRRRKARDTTKINIMLTCRAIYEEALDILFSNTTFKFGSTKVMYLFLRHIGNYGRQLLKAVDIICGAREDALAFALLGACDKLQAITIRLPRPMLVYPHAPPWVIDGVSCLLHLSGLQTVHLAECNPTTRHLGDNPHDAQILKRELSRSKNTRSSIRWVSGAMDL</sequence>
<accession>A0A6A6FX46</accession>
<protein>
    <recommendedName>
        <fullName evidence="1">DUF7730 domain-containing protein</fullName>
    </recommendedName>
</protein>
<reference evidence="2" key="1">
    <citation type="journal article" date="2020" name="Stud. Mycol.">
        <title>101 Dothideomycetes genomes: a test case for predicting lifestyles and emergence of pathogens.</title>
        <authorList>
            <person name="Haridas S."/>
            <person name="Albert R."/>
            <person name="Binder M."/>
            <person name="Bloem J."/>
            <person name="Labutti K."/>
            <person name="Salamov A."/>
            <person name="Andreopoulos B."/>
            <person name="Baker S."/>
            <person name="Barry K."/>
            <person name="Bills G."/>
            <person name="Bluhm B."/>
            <person name="Cannon C."/>
            <person name="Castanera R."/>
            <person name="Culley D."/>
            <person name="Daum C."/>
            <person name="Ezra D."/>
            <person name="Gonzalez J."/>
            <person name="Henrissat B."/>
            <person name="Kuo A."/>
            <person name="Liang C."/>
            <person name="Lipzen A."/>
            <person name="Lutzoni F."/>
            <person name="Magnuson J."/>
            <person name="Mondo S."/>
            <person name="Nolan M."/>
            <person name="Ohm R."/>
            <person name="Pangilinan J."/>
            <person name="Park H.-J."/>
            <person name="Ramirez L."/>
            <person name="Alfaro M."/>
            <person name="Sun H."/>
            <person name="Tritt A."/>
            <person name="Yoshinaga Y."/>
            <person name="Zwiers L.-H."/>
            <person name="Turgeon B."/>
            <person name="Goodwin S."/>
            <person name="Spatafora J."/>
            <person name="Crous P."/>
            <person name="Grigoriev I."/>
        </authorList>
    </citation>
    <scope>NUCLEOTIDE SEQUENCE</scope>
    <source>
        <strain evidence="2">SCOH1-5</strain>
    </source>
</reference>
<dbReference type="PANTHER" id="PTHR42085">
    <property type="entry name" value="F-BOX DOMAIN-CONTAINING PROTEIN"/>
    <property type="match status" value="1"/>
</dbReference>
<organism evidence="2 3">
    <name type="scientific">Cercospora zeae-maydis SCOH1-5</name>
    <dbReference type="NCBI Taxonomy" id="717836"/>
    <lineage>
        <taxon>Eukaryota</taxon>
        <taxon>Fungi</taxon>
        <taxon>Dikarya</taxon>
        <taxon>Ascomycota</taxon>
        <taxon>Pezizomycotina</taxon>
        <taxon>Dothideomycetes</taxon>
        <taxon>Dothideomycetidae</taxon>
        <taxon>Mycosphaerellales</taxon>
        <taxon>Mycosphaerellaceae</taxon>
        <taxon>Cercospora</taxon>
    </lineage>
</organism>
<proteinExistence type="predicted"/>
<name>A0A6A6FX46_9PEZI</name>
<evidence type="ECO:0000313" key="3">
    <source>
        <dbReference type="Proteomes" id="UP000799539"/>
    </source>
</evidence>
<feature type="domain" description="DUF7730" evidence="1">
    <location>
        <begin position="139"/>
        <end position="230"/>
    </location>
</feature>
<dbReference type="InterPro" id="IPR056632">
    <property type="entry name" value="DUF7730"/>
</dbReference>
<dbReference type="PANTHER" id="PTHR42085:SF2">
    <property type="entry name" value="F-BOX DOMAIN-CONTAINING PROTEIN"/>
    <property type="match status" value="1"/>
</dbReference>
<dbReference type="Pfam" id="PF24864">
    <property type="entry name" value="DUF7730"/>
    <property type="match status" value="1"/>
</dbReference>
<dbReference type="AlphaFoldDB" id="A0A6A6FX46"/>